<dbReference type="EMBL" id="CP017819">
    <property type="protein sequence ID" value="APA10735.1"/>
    <property type="molecule type" value="Genomic_DNA"/>
</dbReference>
<name>A0A1D9Q728_SCLS1</name>
<dbReference type="Proteomes" id="UP000177798">
    <property type="component" value="Chromosome 6"/>
</dbReference>
<sequence>MNPLLTTPPAQHDQKPALRNKFWGLGDWFDGRAIKFRELKRWINKKADADSTPFPSATQTPSKEPPRIASGGPVSSEPQQRSVIAMSVPPKRSPDSFDGGL</sequence>
<gene>
    <name evidence="2" type="ORF">sscle_06g055050</name>
</gene>
<evidence type="ECO:0000313" key="2">
    <source>
        <dbReference type="EMBL" id="APA10735.1"/>
    </source>
</evidence>
<accession>A0A1D9Q728</accession>
<feature type="region of interest" description="Disordered" evidence="1">
    <location>
        <begin position="45"/>
        <end position="101"/>
    </location>
</feature>
<evidence type="ECO:0000256" key="1">
    <source>
        <dbReference type="SAM" id="MobiDB-lite"/>
    </source>
</evidence>
<proteinExistence type="predicted"/>
<reference evidence="3" key="1">
    <citation type="journal article" date="2017" name="Genome Biol. Evol.">
        <title>The complete genome sequence of the phytopathogenic fungus Sclerotinia sclerotiorum reveals insights into the genome architecture of broad host range pathogens.</title>
        <authorList>
            <person name="Derbyshire M."/>
            <person name="Denton-Giles M."/>
            <person name="Hegedus D."/>
            <person name="Seifbarghy S."/>
            <person name="Rollins J."/>
            <person name="van Kan J."/>
            <person name="Seidl M.F."/>
            <person name="Faino L."/>
            <person name="Mbengue M."/>
            <person name="Navaud O."/>
            <person name="Raffaele S."/>
            <person name="Hammond-Kosack K."/>
            <person name="Heard S."/>
            <person name="Oliver R."/>
        </authorList>
    </citation>
    <scope>NUCLEOTIDE SEQUENCE [LARGE SCALE GENOMIC DNA]</scope>
    <source>
        <strain evidence="3">ATCC 18683 / 1980 / Ss-1</strain>
    </source>
</reference>
<protein>
    <submittedName>
        <fullName evidence="2">Uncharacterized protein</fullName>
    </submittedName>
</protein>
<dbReference type="AlphaFoldDB" id="A0A1D9Q728"/>
<organism evidence="2 3">
    <name type="scientific">Sclerotinia sclerotiorum (strain ATCC 18683 / 1980 / Ss-1)</name>
    <name type="common">White mold</name>
    <name type="synonym">Whetzelinia sclerotiorum</name>
    <dbReference type="NCBI Taxonomy" id="665079"/>
    <lineage>
        <taxon>Eukaryota</taxon>
        <taxon>Fungi</taxon>
        <taxon>Dikarya</taxon>
        <taxon>Ascomycota</taxon>
        <taxon>Pezizomycotina</taxon>
        <taxon>Leotiomycetes</taxon>
        <taxon>Helotiales</taxon>
        <taxon>Sclerotiniaceae</taxon>
        <taxon>Sclerotinia</taxon>
    </lineage>
</organism>
<evidence type="ECO:0000313" key="3">
    <source>
        <dbReference type="Proteomes" id="UP000177798"/>
    </source>
</evidence>
<dbReference type="VEuPathDB" id="FungiDB:sscle_06g055050"/>
<feature type="compositionally biased region" description="Polar residues" evidence="1">
    <location>
        <begin position="53"/>
        <end position="62"/>
    </location>
</feature>